<dbReference type="Gene3D" id="2.40.128.680">
    <property type="match status" value="1"/>
</dbReference>
<evidence type="ECO:0000313" key="4">
    <source>
        <dbReference type="Proteomes" id="UP000243876"/>
    </source>
</evidence>
<keyword evidence="4" id="KW-1185">Reference proteome</keyword>
<proteinExistence type="predicted"/>
<feature type="compositionally biased region" description="Basic and acidic residues" evidence="1">
    <location>
        <begin position="120"/>
        <end position="148"/>
    </location>
</feature>
<reference evidence="4" key="2">
    <citation type="submission" date="2015-02" db="EMBL/GenBank/DDBJ databases">
        <authorList>
            <person name="Gon?alves P."/>
        </authorList>
    </citation>
    <scope>NUCLEOTIDE SEQUENCE [LARGE SCALE GENOMIC DNA]</scope>
</reference>
<dbReference type="PANTHER" id="PTHR47204:SF1">
    <property type="entry name" value="RIBONUCLEASE H2 SUBUNIT C"/>
    <property type="match status" value="1"/>
</dbReference>
<reference evidence="2" key="1">
    <citation type="submission" date="2015-02" db="EMBL/GenBank/DDBJ databases">
        <authorList>
            <person name="Gon?alves Paula"/>
        </authorList>
    </citation>
    <scope>NUCLEOTIDE SEQUENCE [LARGE SCALE GENOMIC DNA]</scope>
</reference>
<sequence>MAPAPQTVLSLSPAPLPQLPSISLLPFSLAFDGPAPISTYFHPRPYSQDPSPSCTTTPTAAGAPAAAAVPVKHRQAAFRGRRVVSSFLPVPSGYQGLVFSTTAPLPPPPEEDDLAGTRSRAAEAREERSAKRAKRAEDGSAEEERVKGLAEGQEGMRRSPRKAAAEARARAIAAAKAKAKGGKGKGKAQVAKGFSLDSDEEQEQEEMAQAEQEDALELERRETTLEEPGSILTAAATAAVEWDLSAESSASTPRAGPAPLSRTSSSLLLSTTPLPSASLLSASSASFIPVSDAPLARDEKHLVPVLTFERFEVWNPDFPVAGGRVAEEDEVARGVVEWVAVAAKIHAY</sequence>
<gene>
    <name evidence="2" type="primary">SPOSA6832_04371</name>
    <name evidence="3" type="synonym">SPOSA6832_05135</name>
</gene>
<dbReference type="GO" id="GO:0032299">
    <property type="term" value="C:ribonuclease H2 complex"/>
    <property type="evidence" value="ECO:0007669"/>
    <property type="project" value="InterPro"/>
</dbReference>
<dbReference type="Proteomes" id="UP000243876">
    <property type="component" value="Unassembled WGS sequence"/>
</dbReference>
<evidence type="ECO:0000313" key="2">
    <source>
        <dbReference type="EMBL" id="CEQ42535.1"/>
    </source>
</evidence>
<dbReference type="CDD" id="cd09271">
    <property type="entry name" value="RNase_H2-C"/>
    <property type="match status" value="1"/>
</dbReference>
<feature type="compositionally biased region" description="Basic residues" evidence="1">
    <location>
        <begin position="177"/>
        <end position="186"/>
    </location>
</feature>
<dbReference type="Pfam" id="PF08615">
    <property type="entry name" value="RNase_H2_suC"/>
    <property type="match status" value="1"/>
</dbReference>
<dbReference type="InterPro" id="IPR013924">
    <property type="entry name" value="RNase_H2_suC"/>
</dbReference>
<dbReference type="EMBL" id="CENE01000028">
    <property type="protein sequence ID" value="CEQ42535.1"/>
    <property type="molecule type" value="Genomic_DNA"/>
</dbReference>
<dbReference type="GO" id="GO:0006401">
    <property type="term" value="P:RNA catabolic process"/>
    <property type="evidence" value="ECO:0007669"/>
    <property type="project" value="InterPro"/>
</dbReference>
<accession>A0A0D6ESH8</accession>
<dbReference type="EMBL" id="CENE01000079">
    <property type="protein sequence ID" value="CEQ43225.1"/>
    <property type="molecule type" value="Genomic_DNA"/>
</dbReference>
<dbReference type="OrthoDB" id="6222486at2759"/>
<evidence type="ECO:0000313" key="3">
    <source>
        <dbReference type="EMBL" id="CEQ43225.1"/>
    </source>
</evidence>
<protein>
    <submittedName>
        <fullName evidence="2">SPOSA6832_04371-mRNA-1:cds</fullName>
    </submittedName>
    <submittedName>
        <fullName evidence="3">SPOSA6832_05135-mRNA-1:cds</fullName>
    </submittedName>
</protein>
<evidence type="ECO:0000256" key="1">
    <source>
        <dbReference type="SAM" id="MobiDB-lite"/>
    </source>
</evidence>
<dbReference type="AlphaFoldDB" id="A0A0D6ESH8"/>
<organism evidence="2 4">
    <name type="scientific">Sporidiobolus salmonicolor</name>
    <name type="common">Yeast-like fungus</name>
    <name type="synonym">Sporobolomyces salmonicolor</name>
    <dbReference type="NCBI Taxonomy" id="5005"/>
    <lineage>
        <taxon>Eukaryota</taxon>
        <taxon>Fungi</taxon>
        <taxon>Dikarya</taxon>
        <taxon>Basidiomycota</taxon>
        <taxon>Pucciniomycotina</taxon>
        <taxon>Microbotryomycetes</taxon>
        <taxon>Sporidiobolales</taxon>
        <taxon>Sporidiobolaceae</taxon>
        <taxon>Sporobolomyces</taxon>
    </lineage>
</organism>
<feature type="region of interest" description="Disordered" evidence="1">
    <location>
        <begin position="99"/>
        <end position="215"/>
    </location>
</feature>
<feature type="compositionally biased region" description="Acidic residues" evidence="1">
    <location>
        <begin position="197"/>
        <end position="215"/>
    </location>
</feature>
<name>A0A0D6ESH8_SPOSA</name>
<dbReference type="PANTHER" id="PTHR47204">
    <property type="entry name" value="OS02G0168900 PROTEIN"/>
    <property type="match status" value="1"/>
</dbReference>